<comment type="caution">
    <text evidence="5">The sequence shown here is derived from an EMBL/GenBank/DDBJ whole genome shotgun (WGS) entry which is preliminary data.</text>
</comment>
<dbReference type="SMART" id="SM00129">
    <property type="entry name" value="KISc"/>
    <property type="match status" value="1"/>
</dbReference>
<evidence type="ECO:0000259" key="4">
    <source>
        <dbReference type="PROSITE" id="PS50067"/>
    </source>
</evidence>
<dbReference type="GO" id="GO:0003777">
    <property type="term" value="F:microtubule motor activity"/>
    <property type="evidence" value="ECO:0007669"/>
    <property type="project" value="InterPro"/>
</dbReference>
<evidence type="ECO:0000256" key="2">
    <source>
        <dbReference type="ARBA" id="ARBA00022840"/>
    </source>
</evidence>
<dbReference type="PANTHER" id="PTHR47117:SF8">
    <property type="entry name" value="KINESIN FAMILY MEMBER 16B"/>
    <property type="match status" value="1"/>
</dbReference>
<comment type="similarity">
    <text evidence="3">Belongs to the TRAFAC class myosin-kinesin ATPase superfamily. Kinesin family.</text>
</comment>
<dbReference type="SUPFAM" id="SSF52540">
    <property type="entry name" value="P-loop containing nucleoside triphosphate hydrolases"/>
    <property type="match status" value="1"/>
</dbReference>
<dbReference type="GO" id="GO:0005524">
    <property type="term" value="F:ATP binding"/>
    <property type="evidence" value="ECO:0007669"/>
    <property type="project" value="UniProtKB-KW"/>
</dbReference>
<gene>
    <name evidence="5" type="ORF">HF521_012689</name>
</gene>
<organism evidence="5 6">
    <name type="scientific">Silurus meridionalis</name>
    <name type="common">Southern catfish</name>
    <name type="synonym">Silurus soldatovi meridionalis</name>
    <dbReference type="NCBI Taxonomy" id="175797"/>
    <lineage>
        <taxon>Eukaryota</taxon>
        <taxon>Metazoa</taxon>
        <taxon>Chordata</taxon>
        <taxon>Craniata</taxon>
        <taxon>Vertebrata</taxon>
        <taxon>Euteleostomi</taxon>
        <taxon>Actinopterygii</taxon>
        <taxon>Neopterygii</taxon>
        <taxon>Teleostei</taxon>
        <taxon>Ostariophysi</taxon>
        <taxon>Siluriformes</taxon>
        <taxon>Siluridae</taxon>
        <taxon>Silurus</taxon>
    </lineage>
</organism>
<dbReference type="InterPro" id="IPR036961">
    <property type="entry name" value="Kinesin_motor_dom_sf"/>
</dbReference>
<dbReference type="EMBL" id="JABFDY010000024">
    <property type="protein sequence ID" value="KAF7689336.1"/>
    <property type="molecule type" value="Genomic_DNA"/>
</dbReference>
<comment type="caution">
    <text evidence="3">Lacks conserved residue(s) required for the propagation of feature annotation.</text>
</comment>
<dbReference type="AlphaFoldDB" id="A0A8T0AFF0"/>
<dbReference type="PANTHER" id="PTHR47117">
    <property type="entry name" value="STAR-RELATED LIPID TRANSFER PROTEIN 9"/>
    <property type="match status" value="1"/>
</dbReference>
<evidence type="ECO:0000256" key="1">
    <source>
        <dbReference type="ARBA" id="ARBA00022741"/>
    </source>
</evidence>
<dbReference type="PROSITE" id="PS50067">
    <property type="entry name" value="KINESIN_MOTOR_2"/>
    <property type="match status" value="1"/>
</dbReference>
<evidence type="ECO:0000313" key="6">
    <source>
        <dbReference type="Proteomes" id="UP000606274"/>
    </source>
</evidence>
<keyword evidence="6" id="KW-1185">Reference proteome</keyword>
<name>A0A8T0AFF0_SILME</name>
<dbReference type="InterPro" id="IPR001752">
    <property type="entry name" value="Kinesin_motor_dom"/>
</dbReference>
<dbReference type="Pfam" id="PF00225">
    <property type="entry name" value="Kinesin"/>
    <property type="match status" value="1"/>
</dbReference>
<dbReference type="Gene3D" id="3.40.850.10">
    <property type="entry name" value="Kinesin motor domain"/>
    <property type="match status" value="1"/>
</dbReference>
<feature type="domain" description="Kinesin motor" evidence="4">
    <location>
        <begin position="1"/>
        <end position="168"/>
    </location>
</feature>
<dbReference type="GO" id="GO:0007018">
    <property type="term" value="P:microtubule-based movement"/>
    <property type="evidence" value="ECO:0007669"/>
    <property type="project" value="InterPro"/>
</dbReference>
<keyword evidence="2" id="KW-0067">ATP-binding</keyword>
<dbReference type="GO" id="GO:0008017">
    <property type="term" value="F:microtubule binding"/>
    <property type="evidence" value="ECO:0007669"/>
    <property type="project" value="InterPro"/>
</dbReference>
<protein>
    <recommendedName>
        <fullName evidence="4">Kinesin motor domain-containing protein</fullName>
    </recommendedName>
</protein>
<evidence type="ECO:0000313" key="5">
    <source>
        <dbReference type="EMBL" id="KAF7689336.1"/>
    </source>
</evidence>
<proteinExistence type="inferred from homology"/>
<sequence length="168" mass="19306">MRGNQAVTSPKLVSENGDTIRVFPDYTQNVRRRAAFGQGDVGLIPRICEGLFTRIIGMTRRDEACFRTEVSWVTRVYLEIYNERVRDLLRRKLAKTYNLRVREHPKDGPYVEDLSKHLVQNYSDVEELMEAGNINRTTASTGMNDASSRSHAIFTINFTQNLAYNKSN</sequence>
<dbReference type="InterPro" id="IPR027417">
    <property type="entry name" value="P-loop_NTPase"/>
</dbReference>
<accession>A0A8T0AFF0</accession>
<dbReference type="Proteomes" id="UP000606274">
    <property type="component" value="Unassembled WGS sequence"/>
</dbReference>
<dbReference type="GO" id="GO:0048731">
    <property type="term" value="P:system development"/>
    <property type="evidence" value="ECO:0007669"/>
    <property type="project" value="UniProtKB-ARBA"/>
</dbReference>
<evidence type="ECO:0000256" key="3">
    <source>
        <dbReference type="PROSITE-ProRule" id="PRU00283"/>
    </source>
</evidence>
<keyword evidence="1" id="KW-0547">Nucleotide-binding</keyword>
<reference evidence="5" key="1">
    <citation type="submission" date="2020-08" db="EMBL/GenBank/DDBJ databases">
        <title>Chromosome-level assembly of Southern catfish (Silurus meridionalis) provides insights into visual adaptation to the nocturnal and benthic lifestyles.</title>
        <authorList>
            <person name="Zhang Y."/>
            <person name="Wang D."/>
            <person name="Peng Z."/>
        </authorList>
    </citation>
    <scope>NUCLEOTIDE SEQUENCE</scope>
    <source>
        <strain evidence="5">SWU-2019-XX</strain>
        <tissue evidence="5">Muscle</tissue>
    </source>
</reference>